<organism evidence="3 4">
    <name type="scientific">Dioszegia hungarica</name>
    <dbReference type="NCBI Taxonomy" id="4972"/>
    <lineage>
        <taxon>Eukaryota</taxon>
        <taxon>Fungi</taxon>
        <taxon>Dikarya</taxon>
        <taxon>Basidiomycota</taxon>
        <taxon>Agaricomycotina</taxon>
        <taxon>Tremellomycetes</taxon>
        <taxon>Tremellales</taxon>
        <taxon>Bulleribasidiaceae</taxon>
        <taxon>Dioszegia</taxon>
    </lineage>
</organism>
<sequence length="1723" mass="185162">MYSSWDDHPAPPRDYQSRSHRQPSGSLSQDPAQPPYDQHHPYSRSSSRPAPGQNGGIQLRPHSSLAQPQIVLPDIPSFAGVELIGPPDGNGPSGVIADERAWSQGLIPWDPRGMALVARDGVLLGQIQSPSGRYRSLTPEPPQSAAAGRGAISPLSLDPTALPKRLLGPSLPSHLRPALPTNRSWSLDAPSQTSLAPFVASHSGRPLDRGPYIPIDEPRPSGIRAPAGSSQDGLHLGREWAGPQASVLGGPRGNVYGELWADLRRSRTTSAPERSRSPTPSRAHKESALSQQVQTAEEAPAMWGDKPIGVRLPSVDPPQRTSAGAPLSPGSEYIPKGKRYGPPPHTKLGGPDGKTYEELRAGDDGASRTPPPLSGWDMEAGDRDSDRSTYGQLPKAKLGGPNGRPWEELRGLQDRPINGLDHSDQVEEEETSQQLAKVGVPDTQWEGKVVEVRLPSAIPAPFDASLPHSHRNLPSLDALQAPETRFDLARNVSHTTRSPYQKKKKEAARGPFGRYPAQQWAWDGSYDPNMPAPEPPAEPDVHPLVAWRNSHRSGSHSVSSSNRLNPIAPTFEPTRSVSNPLSSLTGPHGTATLRYEAPPFEPFTFGSGSMSVPPPLGGHSRHRSFSRHRRELAASGGTRRDLRVDAPEFRPDIGATSSSSSRRPSPGIDTGPGGFHNVQWVPQAAETYVAARAPARVHGPYPEPINPGYPSDAFPHHHTLGASTTSHRSSIASERTTTGLLRPAAPTFVPSGALPRPLPPNWVSPPGPAAHLRGHELDARLRQALCSSESEETEEANGGSGEDTAVPTGVGGGLGGTSPASRLHDLPSSCGEHTGKSQDNSPGGSDGAESSGQAREASEHVAEQAVQEDAPPAYDHVSVLEDVHLSLPADQQSESGPDQDTAEVLFHASVPSFTHPSADIIHSEQSSTAGDLEDEVIFSTPLDNLPTPRMDSCAQLGEAPQTPTEADRASLRASTSQPYQTLDGSPLLPRRYLETPATPHKTTDIESQVPVHVSPTPARRPPSRSAMLDEARLFRPGSPGLTCNAASPECLIPAFVQLKASGIAAPNGPRLPGGIFPDRPSIMRRFTFPIPAVEKASLAGIASTALATVMSSRLDAAASASARAAHLARTSVEFPMREERRRLVVANSAPEDEESSEDTVRPGQSRMASEPEGKVERLEATLGRIEGILTDLEARTRGSNGGEDDKKGDGMIGFREKVIDVMTEMRDSIEDRLGSPLHPPQNDSLHSELQQQRHLLQALVDRANEPPTTEPSVLSAYSEQVQATLSALATGQTALLEQISSTSHASMQHSRDTTTAVEAIRSMKEDLELRKVSAEQQDEVISALRIQADGARQSEIQAFAERDEAKERLDKLKTKLAKTKWDREELVAAYEGIEEREKKALARADEMEAGKMAVVAERDGLAAALRESFTRQRGMEVELDRLQRELDTQTLKATHQIQHSSSSISDLQTLVAGNKAFQDCLIAEVRPLTGNGAAASQARNSEIEGLKEDKRNHQAELAELRKKVYESSSKIADADLRLATAANAAASAESDLRKSLTAAEKARSAAEAKTIELQAEVEKLKGEKMNLGMVATERSGAVRISEIRNQALQQENVFWRDFALSYDRREHRKYTQSQPFRPSHPADPSSAPQTPPAPPSTGPAKETSHRESVQTPKEVNGMMGLGPEGTPDLSMSASTSAEGFGPVIMGTPDNGDREAGTWYGVQV</sequence>
<feature type="coiled-coil region" evidence="1">
    <location>
        <begin position="1556"/>
        <end position="1583"/>
    </location>
</feature>
<feature type="compositionally biased region" description="Polar residues" evidence="2">
    <location>
        <begin position="837"/>
        <end position="853"/>
    </location>
</feature>
<feature type="region of interest" description="Disordered" evidence="2">
    <location>
        <begin position="550"/>
        <end position="585"/>
    </location>
</feature>
<feature type="coiled-coil region" evidence="1">
    <location>
        <begin position="1317"/>
        <end position="1382"/>
    </location>
</feature>
<evidence type="ECO:0000313" key="3">
    <source>
        <dbReference type="EMBL" id="KAI9637337.1"/>
    </source>
</evidence>
<feature type="region of interest" description="Disordered" evidence="2">
    <location>
        <begin position="523"/>
        <end position="542"/>
    </location>
</feature>
<feature type="region of interest" description="Disordered" evidence="2">
    <location>
        <begin position="714"/>
        <end position="738"/>
    </location>
</feature>
<dbReference type="EMBL" id="JAKWFO010000004">
    <property type="protein sequence ID" value="KAI9637337.1"/>
    <property type="molecule type" value="Genomic_DNA"/>
</dbReference>
<feature type="region of interest" description="Disordered" evidence="2">
    <location>
        <begin position="266"/>
        <end position="440"/>
    </location>
</feature>
<feature type="compositionally biased region" description="Basic and acidic residues" evidence="2">
    <location>
        <begin position="1"/>
        <end position="17"/>
    </location>
</feature>
<evidence type="ECO:0000256" key="1">
    <source>
        <dbReference type="SAM" id="Coils"/>
    </source>
</evidence>
<feature type="compositionally biased region" description="Basic residues" evidence="2">
    <location>
        <begin position="619"/>
        <end position="630"/>
    </location>
</feature>
<feature type="compositionally biased region" description="Basic and acidic residues" evidence="2">
    <location>
        <begin position="354"/>
        <end position="366"/>
    </location>
</feature>
<evidence type="ECO:0000256" key="2">
    <source>
        <dbReference type="SAM" id="MobiDB-lite"/>
    </source>
</evidence>
<comment type="caution">
    <text evidence="3">The sequence shown here is derived from an EMBL/GenBank/DDBJ whole genome shotgun (WGS) entry which is preliminary data.</text>
</comment>
<evidence type="ECO:0000313" key="4">
    <source>
        <dbReference type="Proteomes" id="UP001164286"/>
    </source>
</evidence>
<gene>
    <name evidence="3" type="ORF">MKK02DRAFT_43260</name>
</gene>
<dbReference type="RefSeq" id="XP_052947114.1">
    <property type="nucleotide sequence ID" value="XM_053092347.1"/>
</dbReference>
<dbReference type="GeneID" id="77731552"/>
<feature type="compositionally biased region" description="Polar residues" evidence="2">
    <location>
        <begin position="721"/>
        <end position="738"/>
    </location>
</feature>
<proteinExistence type="predicted"/>
<feature type="region of interest" description="Disordered" evidence="2">
    <location>
        <begin position="131"/>
        <end position="152"/>
    </location>
</feature>
<feature type="region of interest" description="Disordered" evidence="2">
    <location>
        <begin position="197"/>
        <end position="237"/>
    </location>
</feature>
<feature type="region of interest" description="Disordered" evidence="2">
    <location>
        <begin position="1"/>
        <end position="71"/>
    </location>
</feature>
<feature type="region of interest" description="Disordered" evidence="2">
    <location>
        <begin position="609"/>
        <end position="677"/>
    </location>
</feature>
<feature type="compositionally biased region" description="Polar residues" evidence="2">
    <location>
        <begin position="573"/>
        <end position="585"/>
    </location>
</feature>
<keyword evidence="1" id="KW-0175">Coiled coil</keyword>
<reference evidence="3" key="1">
    <citation type="journal article" date="2022" name="G3 (Bethesda)">
        <title>High quality genome of the basidiomycete yeast Dioszegia hungarica PDD-24b-2 isolated from cloud water.</title>
        <authorList>
            <person name="Jarrige D."/>
            <person name="Haridas S."/>
            <person name="Bleykasten-Grosshans C."/>
            <person name="Joly M."/>
            <person name="Nadalig T."/>
            <person name="Sancelme M."/>
            <person name="Vuilleumier S."/>
            <person name="Grigoriev I.V."/>
            <person name="Amato P."/>
            <person name="Bringel F."/>
        </authorList>
    </citation>
    <scope>NUCLEOTIDE SEQUENCE</scope>
    <source>
        <strain evidence="3">PDD-24b-2</strain>
    </source>
</reference>
<accession>A0AA38HA39</accession>
<feature type="region of interest" description="Disordered" evidence="2">
    <location>
        <begin position="786"/>
        <end position="870"/>
    </location>
</feature>
<name>A0AA38HA39_9TREE</name>
<feature type="compositionally biased region" description="Low complexity" evidence="2">
    <location>
        <begin position="657"/>
        <end position="666"/>
    </location>
</feature>
<feature type="compositionally biased region" description="Polar residues" evidence="2">
    <location>
        <begin position="972"/>
        <end position="983"/>
    </location>
</feature>
<feature type="region of interest" description="Disordered" evidence="2">
    <location>
        <begin position="1144"/>
        <end position="1177"/>
    </location>
</feature>
<feature type="compositionally biased region" description="Basic and acidic residues" evidence="2">
    <location>
        <begin position="638"/>
        <end position="651"/>
    </location>
</feature>
<protein>
    <submittedName>
        <fullName evidence="3">Uncharacterized protein</fullName>
    </submittedName>
</protein>
<dbReference type="Proteomes" id="UP001164286">
    <property type="component" value="Unassembled WGS sequence"/>
</dbReference>
<feature type="compositionally biased region" description="Polar residues" evidence="2">
    <location>
        <begin position="268"/>
        <end position="280"/>
    </location>
</feature>
<feature type="compositionally biased region" description="Polar residues" evidence="2">
    <location>
        <begin position="22"/>
        <end position="31"/>
    </location>
</feature>
<keyword evidence="4" id="KW-1185">Reference proteome</keyword>
<feature type="region of interest" description="Disordered" evidence="2">
    <location>
        <begin position="1626"/>
        <end position="1723"/>
    </location>
</feature>
<feature type="region of interest" description="Disordered" evidence="2">
    <location>
        <begin position="955"/>
        <end position="1025"/>
    </location>
</feature>